<comment type="caution">
    <text evidence="3">The sequence shown here is derived from an EMBL/GenBank/DDBJ whole genome shotgun (WGS) entry which is preliminary data.</text>
</comment>
<reference evidence="3" key="1">
    <citation type="submission" date="2022-10" db="EMBL/GenBank/DDBJ databases">
        <title>The WGS of Solirubrobacter sp. CPCC 204708.</title>
        <authorList>
            <person name="Jiang Z."/>
        </authorList>
    </citation>
    <scope>NUCLEOTIDE SEQUENCE</scope>
    <source>
        <strain evidence="3">CPCC 204708</strain>
    </source>
</reference>
<sequence>MLSLADVLDLPVVRRALPEVVVGDAALDRDIRWAHVIELPEPDDLLKGGELVLTTGLGASADPGAWTASLVEQGMAALAVELGTSWRDVPSAVVAGCARAGVPVIAFHRPVRFIEITETVHAAVVNAQFALLARGEEIHRRFTELILRGRGVPEILAELCAAVRNPVVLEDASGSLVYYVSGPPGDDLALSAWADLHRAEARGEVAEGAVCADVRLLDSGWGRLMALSLENRLDDFDRVAVERAALAVAVDLLGQQHDEQLRARSRGAFLSELADGRVEEHDARRRAEALGFPGTGRGALLPVVAAWRHPAYARGRGRRSATGGSAAGGPPRGHGTGPAG</sequence>
<protein>
    <submittedName>
        <fullName evidence="3">PucR family transcriptional regulator ligand-binding domain-containing protein</fullName>
    </submittedName>
</protein>
<organism evidence="3 4">
    <name type="scientific">Solirubrobacter deserti</name>
    <dbReference type="NCBI Taxonomy" id="2282478"/>
    <lineage>
        <taxon>Bacteria</taxon>
        <taxon>Bacillati</taxon>
        <taxon>Actinomycetota</taxon>
        <taxon>Thermoleophilia</taxon>
        <taxon>Solirubrobacterales</taxon>
        <taxon>Solirubrobacteraceae</taxon>
        <taxon>Solirubrobacter</taxon>
    </lineage>
</organism>
<feature type="region of interest" description="Disordered" evidence="1">
    <location>
        <begin position="314"/>
        <end position="340"/>
    </location>
</feature>
<dbReference type="RefSeq" id="WP_270006572.1">
    <property type="nucleotide sequence ID" value="NZ_JAPCID010000031.1"/>
</dbReference>
<evidence type="ECO:0000256" key="1">
    <source>
        <dbReference type="SAM" id="MobiDB-lite"/>
    </source>
</evidence>
<proteinExistence type="predicted"/>
<evidence type="ECO:0000313" key="4">
    <source>
        <dbReference type="Proteomes" id="UP001147700"/>
    </source>
</evidence>
<evidence type="ECO:0000259" key="2">
    <source>
        <dbReference type="Pfam" id="PF07905"/>
    </source>
</evidence>
<accession>A0ABT4RN24</accession>
<keyword evidence="4" id="KW-1185">Reference proteome</keyword>
<dbReference type="EMBL" id="JAPCID010000031">
    <property type="protein sequence ID" value="MDA0139973.1"/>
    <property type="molecule type" value="Genomic_DNA"/>
</dbReference>
<dbReference type="InterPro" id="IPR012914">
    <property type="entry name" value="PucR_dom"/>
</dbReference>
<gene>
    <name evidence="3" type="ORF">OJ962_20890</name>
</gene>
<feature type="compositionally biased region" description="Gly residues" evidence="1">
    <location>
        <begin position="325"/>
        <end position="340"/>
    </location>
</feature>
<name>A0ABT4RN24_9ACTN</name>
<feature type="compositionally biased region" description="Low complexity" evidence="1">
    <location>
        <begin position="314"/>
        <end position="324"/>
    </location>
</feature>
<feature type="non-terminal residue" evidence="3">
    <location>
        <position position="340"/>
    </location>
</feature>
<evidence type="ECO:0000313" key="3">
    <source>
        <dbReference type="EMBL" id="MDA0139973.1"/>
    </source>
</evidence>
<dbReference type="Proteomes" id="UP001147700">
    <property type="component" value="Unassembled WGS sequence"/>
</dbReference>
<dbReference type="PANTHER" id="PTHR33744">
    <property type="entry name" value="CARBOHYDRATE DIACID REGULATOR"/>
    <property type="match status" value="1"/>
</dbReference>
<dbReference type="PANTHER" id="PTHR33744:SF1">
    <property type="entry name" value="DNA-BINDING TRANSCRIPTIONAL ACTIVATOR ADER"/>
    <property type="match status" value="1"/>
</dbReference>
<dbReference type="InterPro" id="IPR051448">
    <property type="entry name" value="CdaR-like_regulators"/>
</dbReference>
<feature type="domain" description="Purine catabolism PurC-like" evidence="2">
    <location>
        <begin position="6"/>
        <end position="124"/>
    </location>
</feature>
<dbReference type="Pfam" id="PF07905">
    <property type="entry name" value="PucR"/>
    <property type="match status" value="1"/>
</dbReference>